<proteinExistence type="predicted"/>
<accession>L8JHL0</accession>
<gene>
    <name evidence="1" type="ORF">C900_00571</name>
</gene>
<name>L8JHL0_9BACT</name>
<sequence length="56" mass="5761">MGAAVGTKAVAGLGFVVYLQARGFVIMEGTVQHGVGTCPGLCSGSRFQVVVVQHLR</sequence>
<evidence type="ECO:0000313" key="1">
    <source>
        <dbReference type="EMBL" id="ELR68285.1"/>
    </source>
</evidence>
<keyword evidence="2" id="KW-1185">Reference proteome</keyword>
<protein>
    <submittedName>
        <fullName evidence="1">Uncharacterized protein</fullName>
    </submittedName>
</protein>
<organism evidence="1 2">
    <name type="scientific">Fulvivirga imtechensis AK7</name>
    <dbReference type="NCBI Taxonomy" id="1237149"/>
    <lineage>
        <taxon>Bacteria</taxon>
        <taxon>Pseudomonadati</taxon>
        <taxon>Bacteroidota</taxon>
        <taxon>Cytophagia</taxon>
        <taxon>Cytophagales</taxon>
        <taxon>Fulvivirgaceae</taxon>
        <taxon>Fulvivirga</taxon>
    </lineage>
</organism>
<dbReference type="Proteomes" id="UP000011135">
    <property type="component" value="Unassembled WGS sequence"/>
</dbReference>
<dbReference type="AlphaFoldDB" id="L8JHL0"/>
<dbReference type="EMBL" id="AMZN01000125">
    <property type="protein sequence ID" value="ELR68285.1"/>
    <property type="molecule type" value="Genomic_DNA"/>
</dbReference>
<comment type="caution">
    <text evidence="1">The sequence shown here is derived from an EMBL/GenBank/DDBJ whole genome shotgun (WGS) entry which is preliminary data.</text>
</comment>
<evidence type="ECO:0000313" key="2">
    <source>
        <dbReference type="Proteomes" id="UP000011135"/>
    </source>
</evidence>
<reference evidence="1 2" key="1">
    <citation type="submission" date="2012-12" db="EMBL/GenBank/DDBJ databases">
        <title>Genome assembly of Fulvivirga imtechensis AK7.</title>
        <authorList>
            <person name="Nupur N."/>
            <person name="Khatri I."/>
            <person name="Kumar R."/>
            <person name="Subramanian S."/>
            <person name="Pinnaka A."/>
        </authorList>
    </citation>
    <scope>NUCLEOTIDE SEQUENCE [LARGE SCALE GENOMIC DNA]</scope>
    <source>
        <strain evidence="1 2">AK7</strain>
    </source>
</reference>